<dbReference type="OrthoDB" id="5238042at2759"/>
<feature type="region of interest" description="Disordered" evidence="1">
    <location>
        <begin position="70"/>
        <end position="119"/>
    </location>
</feature>
<comment type="caution">
    <text evidence="2">The sequence shown here is derived from an EMBL/GenBank/DDBJ whole genome shotgun (WGS) entry which is preliminary data.</text>
</comment>
<feature type="compositionally biased region" description="Polar residues" evidence="1">
    <location>
        <begin position="75"/>
        <end position="90"/>
    </location>
</feature>
<proteinExistence type="predicted"/>
<keyword evidence="3" id="KW-1185">Reference proteome</keyword>
<dbReference type="AlphaFoldDB" id="A0A367L3L5"/>
<evidence type="ECO:0000313" key="2">
    <source>
        <dbReference type="EMBL" id="RCI09014.1"/>
    </source>
</evidence>
<sequence length="239" mass="25251">MFPARQLVIQGFATRQRISLSLSTHTNPHPQATYIKIITRRPRRATKQRQQAVMANGRSVKSIVAWLESPKESNFPPTTTRSSSSGNVGRNPSWAECQARAGGGSGISLSRSGEVEDGDDSLTTLNYRSFFGQKPLGRCLDGVEEDLSKLSIEDVIARSGKTDRAVVSIDRGEKAVGNAVPKREAAKAIVASATAEDGRRPSAHGGEASVAQQSARRSGLTSNAGGQPRGGAVVKGGKG</sequence>
<dbReference type="Proteomes" id="UP000253664">
    <property type="component" value="Unassembled WGS sequence"/>
</dbReference>
<protein>
    <submittedName>
        <fullName evidence="2">Uncharacterized protein</fullName>
    </submittedName>
</protein>
<evidence type="ECO:0000256" key="1">
    <source>
        <dbReference type="SAM" id="MobiDB-lite"/>
    </source>
</evidence>
<dbReference type="EMBL" id="LKCN02000017">
    <property type="protein sequence ID" value="RCI09014.1"/>
    <property type="molecule type" value="Genomic_DNA"/>
</dbReference>
<accession>A0A367L3L5</accession>
<feature type="compositionally biased region" description="Gly residues" evidence="1">
    <location>
        <begin position="227"/>
        <end position="239"/>
    </location>
</feature>
<organism evidence="2 3">
    <name type="scientific">Ophiocordyceps polyrhachis-furcata BCC 54312</name>
    <dbReference type="NCBI Taxonomy" id="1330021"/>
    <lineage>
        <taxon>Eukaryota</taxon>
        <taxon>Fungi</taxon>
        <taxon>Dikarya</taxon>
        <taxon>Ascomycota</taxon>
        <taxon>Pezizomycotina</taxon>
        <taxon>Sordariomycetes</taxon>
        <taxon>Hypocreomycetidae</taxon>
        <taxon>Hypocreales</taxon>
        <taxon>Ophiocordycipitaceae</taxon>
        <taxon>Ophiocordyceps</taxon>
    </lineage>
</organism>
<evidence type="ECO:0000313" key="3">
    <source>
        <dbReference type="Proteomes" id="UP000253664"/>
    </source>
</evidence>
<reference evidence="2 3" key="1">
    <citation type="journal article" date="2015" name="BMC Genomics">
        <title>Insights from the genome of Ophiocordyceps polyrhachis-furcata to pathogenicity and host specificity in insect fungi.</title>
        <authorList>
            <person name="Wichadakul D."/>
            <person name="Kobmoo N."/>
            <person name="Ingsriswang S."/>
            <person name="Tangphatsornruang S."/>
            <person name="Chantasingh D."/>
            <person name="Luangsa-ard J.J."/>
            <person name="Eurwilaichitr L."/>
        </authorList>
    </citation>
    <scope>NUCLEOTIDE SEQUENCE [LARGE SCALE GENOMIC DNA]</scope>
    <source>
        <strain evidence="2 3">BCC 54312</strain>
    </source>
</reference>
<feature type="compositionally biased region" description="Polar residues" evidence="1">
    <location>
        <begin position="210"/>
        <end position="225"/>
    </location>
</feature>
<feature type="region of interest" description="Disordered" evidence="1">
    <location>
        <begin position="192"/>
        <end position="239"/>
    </location>
</feature>
<name>A0A367L3L5_9HYPO</name>
<gene>
    <name evidence="2" type="ORF">L249_5095</name>
</gene>